<dbReference type="OrthoDB" id="405906at2759"/>
<keyword evidence="2" id="KW-0472">Membrane</keyword>
<dbReference type="EMBL" id="ML977023">
    <property type="protein sequence ID" value="KAF1950691.1"/>
    <property type="molecule type" value="Genomic_DNA"/>
</dbReference>
<dbReference type="Proteomes" id="UP000800035">
    <property type="component" value="Unassembled WGS sequence"/>
</dbReference>
<dbReference type="PANTHER" id="PTHR37013:SF3">
    <property type="entry name" value="INTEGRAL MEMBRANE PROTEIN (AFU_ORTHOLOGUE AFUA_1G05950)"/>
    <property type="match status" value="1"/>
</dbReference>
<keyword evidence="2" id="KW-0812">Transmembrane</keyword>
<dbReference type="PANTHER" id="PTHR37013">
    <property type="entry name" value="INTEGRAL MEMBRANE PROTEIN (AFU_ORTHOLOGUE AFUA_1G05950)-RELATED"/>
    <property type="match status" value="1"/>
</dbReference>
<name>A0A6A5TDK5_9PLEO</name>
<proteinExistence type="predicted"/>
<organism evidence="4 5">
    <name type="scientific">Byssothecium circinans</name>
    <dbReference type="NCBI Taxonomy" id="147558"/>
    <lineage>
        <taxon>Eukaryota</taxon>
        <taxon>Fungi</taxon>
        <taxon>Dikarya</taxon>
        <taxon>Ascomycota</taxon>
        <taxon>Pezizomycotina</taxon>
        <taxon>Dothideomycetes</taxon>
        <taxon>Pleosporomycetidae</taxon>
        <taxon>Pleosporales</taxon>
        <taxon>Massarineae</taxon>
        <taxon>Massarinaceae</taxon>
        <taxon>Byssothecium</taxon>
    </lineage>
</organism>
<keyword evidence="5" id="KW-1185">Reference proteome</keyword>
<feature type="transmembrane region" description="Helical" evidence="2">
    <location>
        <begin position="32"/>
        <end position="56"/>
    </location>
</feature>
<evidence type="ECO:0000256" key="2">
    <source>
        <dbReference type="SAM" id="Phobius"/>
    </source>
</evidence>
<dbReference type="InterPro" id="IPR056120">
    <property type="entry name" value="DUF7703"/>
</dbReference>
<reference evidence="4" key="1">
    <citation type="journal article" date="2020" name="Stud. Mycol.">
        <title>101 Dothideomycetes genomes: a test case for predicting lifestyles and emergence of pathogens.</title>
        <authorList>
            <person name="Haridas S."/>
            <person name="Albert R."/>
            <person name="Binder M."/>
            <person name="Bloem J."/>
            <person name="Labutti K."/>
            <person name="Salamov A."/>
            <person name="Andreopoulos B."/>
            <person name="Baker S."/>
            <person name="Barry K."/>
            <person name="Bills G."/>
            <person name="Bluhm B."/>
            <person name="Cannon C."/>
            <person name="Castanera R."/>
            <person name="Culley D."/>
            <person name="Daum C."/>
            <person name="Ezra D."/>
            <person name="Gonzalez J."/>
            <person name="Henrissat B."/>
            <person name="Kuo A."/>
            <person name="Liang C."/>
            <person name="Lipzen A."/>
            <person name="Lutzoni F."/>
            <person name="Magnuson J."/>
            <person name="Mondo S."/>
            <person name="Nolan M."/>
            <person name="Ohm R."/>
            <person name="Pangilinan J."/>
            <person name="Park H.-J."/>
            <person name="Ramirez L."/>
            <person name="Alfaro M."/>
            <person name="Sun H."/>
            <person name="Tritt A."/>
            <person name="Yoshinaga Y."/>
            <person name="Zwiers L.-H."/>
            <person name="Turgeon B."/>
            <person name="Goodwin S."/>
            <person name="Spatafora J."/>
            <person name="Crous P."/>
            <person name="Grigoriev I."/>
        </authorList>
    </citation>
    <scope>NUCLEOTIDE SEQUENCE</scope>
    <source>
        <strain evidence="4">CBS 675.92</strain>
    </source>
</reference>
<protein>
    <recommendedName>
        <fullName evidence="3">DUF7703 domain-containing protein</fullName>
    </recommendedName>
</protein>
<sequence>MAAEPTPAQGNFSSTIVGMTGGYTGDSLSLKIIIAFLIGLGVYNAIEVIIICFVTFNRYSGLYFWSVIIASFGIIPYQLGFLIKFFQLLNPNADIGYVAVVLLSIGWYMSITGQSVVLWSRLHLLTNSRRTLRYTRWMIISNVFLLHFPTTVLTFGANANNFSDRTLSHFVHGYNLMEKIQMTGFFIQETILSAIYIRETLRLLKLSQTVHEQVANVTHDGGVPRHGHIKCTMYQLLAINAIIIVMDIAVLAIIMANLYLIETVLKGVVYSIKLKLEFAVLGKLTVVARHGTGSDMLSSSLSARYSPPTSGDTSGSGAVDTEKICPNGALWAGSGCSHGRNSSSGFTWPSFVDPKYVQGDFTRAPSPVRRIDSGDWDGGVGEGEGDEEERKRRRLKVRRARRESWIDEEMNKHNIG</sequence>
<feature type="transmembrane region" description="Helical" evidence="2">
    <location>
        <begin position="139"/>
        <end position="160"/>
    </location>
</feature>
<feature type="transmembrane region" description="Helical" evidence="2">
    <location>
        <begin position="95"/>
        <end position="119"/>
    </location>
</feature>
<evidence type="ECO:0000259" key="3">
    <source>
        <dbReference type="Pfam" id="PF24802"/>
    </source>
</evidence>
<feature type="compositionally biased region" description="Basic and acidic residues" evidence="1">
    <location>
        <begin position="402"/>
        <end position="416"/>
    </location>
</feature>
<feature type="domain" description="DUF7703" evidence="3">
    <location>
        <begin position="32"/>
        <end position="291"/>
    </location>
</feature>
<dbReference type="Pfam" id="PF24802">
    <property type="entry name" value="DUF7703"/>
    <property type="match status" value="1"/>
</dbReference>
<feature type="transmembrane region" description="Helical" evidence="2">
    <location>
        <begin position="180"/>
        <end position="197"/>
    </location>
</feature>
<feature type="region of interest" description="Disordered" evidence="1">
    <location>
        <begin position="362"/>
        <end position="416"/>
    </location>
</feature>
<feature type="compositionally biased region" description="Basic residues" evidence="1">
    <location>
        <begin position="391"/>
        <end position="401"/>
    </location>
</feature>
<accession>A0A6A5TDK5</accession>
<dbReference type="AlphaFoldDB" id="A0A6A5TDK5"/>
<evidence type="ECO:0000256" key="1">
    <source>
        <dbReference type="SAM" id="MobiDB-lite"/>
    </source>
</evidence>
<keyword evidence="2" id="KW-1133">Transmembrane helix</keyword>
<evidence type="ECO:0000313" key="4">
    <source>
        <dbReference type="EMBL" id="KAF1950691.1"/>
    </source>
</evidence>
<feature type="transmembrane region" description="Helical" evidence="2">
    <location>
        <begin position="63"/>
        <end position="83"/>
    </location>
</feature>
<feature type="compositionally biased region" description="Low complexity" evidence="1">
    <location>
        <begin position="306"/>
        <end position="317"/>
    </location>
</feature>
<feature type="region of interest" description="Disordered" evidence="1">
    <location>
        <begin position="296"/>
        <end position="319"/>
    </location>
</feature>
<evidence type="ECO:0000313" key="5">
    <source>
        <dbReference type="Proteomes" id="UP000800035"/>
    </source>
</evidence>
<gene>
    <name evidence="4" type="ORF">CC80DRAFT_455365</name>
</gene>
<feature type="transmembrane region" description="Helical" evidence="2">
    <location>
        <begin position="236"/>
        <end position="261"/>
    </location>
</feature>